<evidence type="ECO:0000313" key="2">
    <source>
        <dbReference type="Proteomes" id="UP000829196"/>
    </source>
</evidence>
<reference evidence="1" key="1">
    <citation type="journal article" date="2022" name="Front. Genet.">
        <title>Chromosome-Scale Assembly of the Dendrobium nobile Genome Provides Insights Into the Molecular Mechanism of the Biosynthesis of the Medicinal Active Ingredient of Dendrobium.</title>
        <authorList>
            <person name="Xu Q."/>
            <person name="Niu S.-C."/>
            <person name="Li K.-L."/>
            <person name="Zheng P.-J."/>
            <person name="Zhang X.-J."/>
            <person name="Jia Y."/>
            <person name="Liu Y."/>
            <person name="Niu Y.-X."/>
            <person name="Yu L.-H."/>
            <person name="Chen D.-F."/>
            <person name="Zhang G.-Q."/>
        </authorList>
    </citation>
    <scope>NUCLEOTIDE SEQUENCE</scope>
    <source>
        <tissue evidence="1">Leaf</tissue>
    </source>
</reference>
<dbReference type="EMBL" id="JAGYWB010000016">
    <property type="protein sequence ID" value="KAI0496501.1"/>
    <property type="molecule type" value="Genomic_DNA"/>
</dbReference>
<proteinExistence type="predicted"/>
<evidence type="ECO:0000313" key="1">
    <source>
        <dbReference type="EMBL" id="KAI0496501.1"/>
    </source>
</evidence>
<sequence>MQSHLHRQGHSQFLLLPDLPSPSPLNPCLPSLSSRLSRGLISSSAASNSSALLLSNSLRFFSSTSSGVVLADALTVSESLVTDVDRFVCVMDGIYGGMFLCEEVGCWDLLCNGWSFHG</sequence>
<comment type="caution">
    <text evidence="1">The sequence shown here is derived from an EMBL/GenBank/DDBJ whole genome shotgun (WGS) entry which is preliminary data.</text>
</comment>
<name>A0A8T3AKK4_DENNO</name>
<organism evidence="1 2">
    <name type="scientific">Dendrobium nobile</name>
    <name type="common">Orchid</name>
    <dbReference type="NCBI Taxonomy" id="94219"/>
    <lineage>
        <taxon>Eukaryota</taxon>
        <taxon>Viridiplantae</taxon>
        <taxon>Streptophyta</taxon>
        <taxon>Embryophyta</taxon>
        <taxon>Tracheophyta</taxon>
        <taxon>Spermatophyta</taxon>
        <taxon>Magnoliopsida</taxon>
        <taxon>Liliopsida</taxon>
        <taxon>Asparagales</taxon>
        <taxon>Orchidaceae</taxon>
        <taxon>Epidendroideae</taxon>
        <taxon>Malaxideae</taxon>
        <taxon>Dendrobiinae</taxon>
        <taxon>Dendrobium</taxon>
    </lineage>
</organism>
<protein>
    <submittedName>
        <fullName evidence="1">Uncharacterized protein</fullName>
    </submittedName>
</protein>
<accession>A0A8T3AKK4</accession>
<gene>
    <name evidence="1" type="ORF">KFK09_022818</name>
</gene>
<keyword evidence="2" id="KW-1185">Reference proteome</keyword>
<dbReference type="Proteomes" id="UP000829196">
    <property type="component" value="Unassembled WGS sequence"/>
</dbReference>
<dbReference type="AlphaFoldDB" id="A0A8T3AKK4"/>